<keyword evidence="7 8" id="KW-0503">Monooxygenase</keyword>
<dbReference type="PROSITE" id="PS51725">
    <property type="entry name" value="ABM"/>
    <property type="match status" value="1"/>
</dbReference>
<evidence type="ECO:0000256" key="2">
    <source>
        <dbReference type="ARBA" id="ARBA00022490"/>
    </source>
</evidence>
<comment type="catalytic activity">
    <reaction evidence="8">
        <text>heme b + 5 AH2 + 4 O2 + 2 H(+) = beta-staphylobilin + Fe(2+) + formaldehyde + 5 A + 4 H2O</text>
        <dbReference type="Rhea" id="RHEA:37363"/>
        <dbReference type="ChEBI" id="CHEBI:13193"/>
        <dbReference type="ChEBI" id="CHEBI:15377"/>
        <dbReference type="ChEBI" id="CHEBI:15378"/>
        <dbReference type="ChEBI" id="CHEBI:15379"/>
        <dbReference type="ChEBI" id="CHEBI:16842"/>
        <dbReference type="ChEBI" id="CHEBI:17499"/>
        <dbReference type="ChEBI" id="CHEBI:29033"/>
        <dbReference type="ChEBI" id="CHEBI:60344"/>
        <dbReference type="ChEBI" id="CHEBI:74362"/>
        <dbReference type="EC" id="1.14.99.48"/>
    </reaction>
</comment>
<dbReference type="InterPro" id="IPR011008">
    <property type="entry name" value="Dimeric_a/b-barrel"/>
</dbReference>
<dbReference type="HAMAP" id="MF_01272">
    <property type="entry name" value="Heme_degrading_monooxygenase"/>
    <property type="match status" value="1"/>
</dbReference>
<dbReference type="EC" id="1.14.99.48" evidence="8"/>
<comment type="caution">
    <text evidence="8">Lacks conserved residue(s) required for the propagation of feature annotation.</text>
</comment>
<feature type="domain" description="ABM" evidence="9">
    <location>
        <begin position="2"/>
        <end position="94"/>
    </location>
</feature>
<keyword evidence="3 8" id="KW-0349">Heme</keyword>
<evidence type="ECO:0000256" key="7">
    <source>
        <dbReference type="ARBA" id="ARBA00023033"/>
    </source>
</evidence>
<comment type="similarity">
    <text evidence="8">Belongs to the antibiotic biosynthesis monooxygenase family. Heme-degrading monooxygenase IsdG subfamily.</text>
</comment>
<protein>
    <recommendedName>
        <fullName evidence="8">Heme oxygenase (staphylobilin-producing)</fullName>
        <ecNumber evidence="8">1.14.99.48</ecNumber>
    </recommendedName>
    <alternativeName>
        <fullName evidence="8">Heme-degrading monooxygenase</fullName>
    </alternativeName>
    <alternativeName>
        <fullName evidence="8">Iron-regulated surface determinant</fullName>
    </alternativeName>
    <alternativeName>
        <fullName evidence="8">Iron-responsive surface determinant</fullName>
    </alternativeName>
</protein>
<evidence type="ECO:0000256" key="3">
    <source>
        <dbReference type="ARBA" id="ARBA00022617"/>
    </source>
</evidence>
<evidence type="ECO:0000259" key="9">
    <source>
        <dbReference type="PROSITE" id="PS51725"/>
    </source>
</evidence>
<feature type="site" description="Transition state stabilizer" evidence="8">
    <location>
        <position position="66"/>
    </location>
</feature>
<feature type="binding site" description="axial binding residue" evidence="8">
    <location>
        <position position="76"/>
    </location>
    <ligand>
        <name>heme</name>
        <dbReference type="ChEBI" id="CHEBI:30413"/>
    </ligand>
    <ligandPart>
        <name>Fe</name>
        <dbReference type="ChEBI" id="CHEBI:18248"/>
    </ligandPart>
</feature>
<name>A0ABZ3EE05_9STAP</name>
<dbReference type="Pfam" id="PF03992">
    <property type="entry name" value="ABM"/>
    <property type="match status" value="1"/>
</dbReference>
<evidence type="ECO:0000256" key="4">
    <source>
        <dbReference type="ARBA" id="ARBA00022723"/>
    </source>
</evidence>
<evidence type="ECO:0000256" key="1">
    <source>
        <dbReference type="ARBA" id="ARBA00009267"/>
    </source>
</evidence>
<gene>
    <name evidence="10" type="ORF">QQM35_00590</name>
</gene>
<keyword evidence="5 8" id="KW-0560">Oxidoreductase</keyword>
<evidence type="ECO:0000313" key="10">
    <source>
        <dbReference type="EMBL" id="XAF70646.1"/>
    </source>
</evidence>
<evidence type="ECO:0000256" key="8">
    <source>
        <dbReference type="HAMAP-Rule" id="MF_01272"/>
    </source>
</evidence>
<sequence>MYVVTNRMKLKAGFAEKMAPHFTKGGKIEELNGFKRIEVWQLDNEEDADYMYVNTWWETEEDFNAWLKSDAFKEAHGHKSKSKDEESPVIENEIVKAHVLSTLD</sequence>
<dbReference type="Gene3D" id="3.30.70.100">
    <property type="match status" value="1"/>
</dbReference>
<comment type="function">
    <text evidence="8">Allows bacterial pathogens to use the host heme as an iron source. Catalyzes the oxidative degradation of the heme macrocyclic porphyrin ring to the oxo-bilirubin chromophore staphylobilin (a mixture of the linear tetrapyrroles 5-oxo-delta-bilirubin and 15-oxo-beta-bilirubin) in the presence of a suitable electron donor such as ascorbate or NADPH--cytochrome P450 reductase, with subsequent release of free iron.</text>
</comment>
<comment type="similarity">
    <text evidence="1">Belongs to the TRAP family.</text>
</comment>
<dbReference type="InterPro" id="IPR007138">
    <property type="entry name" value="ABM_dom"/>
</dbReference>
<evidence type="ECO:0000256" key="5">
    <source>
        <dbReference type="ARBA" id="ARBA00023002"/>
    </source>
</evidence>
<proteinExistence type="inferred from homology"/>
<organism evidence="10 11">
    <name type="scientific">Staphylococcus hsinchuensis</name>
    <dbReference type="NCBI Taxonomy" id="3051183"/>
    <lineage>
        <taxon>Bacteria</taxon>
        <taxon>Bacillati</taxon>
        <taxon>Bacillota</taxon>
        <taxon>Bacilli</taxon>
        <taxon>Bacillales</taxon>
        <taxon>Staphylococcaceae</taxon>
        <taxon>Staphylococcus</taxon>
    </lineage>
</organism>
<dbReference type="PANTHER" id="PTHR34474">
    <property type="entry name" value="SIGNAL TRANSDUCTION PROTEIN TRAP"/>
    <property type="match status" value="1"/>
</dbReference>
<dbReference type="SUPFAM" id="SSF54909">
    <property type="entry name" value="Dimeric alpha+beta barrel"/>
    <property type="match status" value="1"/>
</dbReference>
<dbReference type="Proteomes" id="UP001436297">
    <property type="component" value="Chromosome"/>
</dbReference>
<dbReference type="InterPro" id="IPR050404">
    <property type="entry name" value="Heme-degrading_MO"/>
</dbReference>
<comment type="catalytic activity">
    <reaction evidence="8">
        <text>heme b + 5 AH2 + 4 O2 + 2 H(+) = delta-staphylobilin + Fe(2+) + formaldehyde + 5 A + 4 H2O</text>
        <dbReference type="Rhea" id="RHEA:37039"/>
        <dbReference type="ChEBI" id="CHEBI:13193"/>
        <dbReference type="ChEBI" id="CHEBI:15377"/>
        <dbReference type="ChEBI" id="CHEBI:15378"/>
        <dbReference type="ChEBI" id="CHEBI:15379"/>
        <dbReference type="ChEBI" id="CHEBI:16842"/>
        <dbReference type="ChEBI" id="CHEBI:17499"/>
        <dbReference type="ChEBI" id="CHEBI:29033"/>
        <dbReference type="ChEBI" id="CHEBI:60344"/>
        <dbReference type="ChEBI" id="CHEBI:74361"/>
        <dbReference type="EC" id="1.14.99.48"/>
    </reaction>
</comment>
<dbReference type="PANTHER" id="PTHR34474:SF4">
    <property type="entry name" value="HEME OXYGENASE (STAPHYLOBILIN-PRODUCING) 1"/>
    <property type="match status" value="1"/>
</dbReference>
<evidence type="ECO:0000313" key="11">
    <source>
        <dbReference type="Proteomes" id="UP001436297"/>
    </source>
</evidence>
<dbReference type="RefSeq" id="WP_251518107.1">
    <property type="nucleotide sequence ID" value="NZ_CP128355.1"/>
</dbReference>
<keyword evidence="4 8" id="KW-0479">Metal-binding</keyword>
<comment type="subunit">
    <text evidence="8">Homodimer.</text>
</comment>
<reference evidence="10 11" key="1">
    <citation type="journal article" date="2024" name="Pathogens">
        <title>Staphylococcus hsinchuensis sp. nov., Isolated from Soymilk.</title>
        <authorList>
            <person name="Wang Y.T."/>
            <person name="Lin Y.C."/>
            <person name="Hsieh Y.H."/>
            <person name="Lin Y.T."/>
            <person name="Hamada M."/>
            <person name="Chen C.C."/>
            <person name="Liou J.S."/>
            <person name="Lee A.Y."/>
            <person name="Zhang W.L."/>
            <person name="Chen Y.T."/>
            <person name="Huang C.H."/>
        </authorList>
    </citation>
    <scope>NUCLEOTIDE SEQUENCE [LARGE SCALE GENOMIC DNA]</scope>
    <source>
        <strain evidence="10 11">H164</strain>
    </source>
</reference>
<dbReference type="EMBL" id="CP128355">
    <property type="protein sequence ID" value="XAF70646.1"/>
    <property type="molecule type" value="Genomic_DNA"/>
</dbReference>
<feature type="binding site" evidence="8">
    <location>
        <position position="6"/>
    </location>
    <ligand>
        <name>Fe cation</name>
        <dbReference type="ChEBI" id="CHEBI:24875"/>
    </ligand>
</feature>
<dbReference type="NCBIfam" id="NF009840">
    <property type="entry name" value="PRK13315.1"/>
    <property type="match status" value="1"/>
</dbReference>
<keyword evidence="6 8" id="KW-0408">Iron</keyword>
<evidence type="ECO:0000256" key="6">
    <source>
        <dbReference type="ARBA" id="ARBA00023004"/>
    </source>
</evidence>
<keyword evidence="2 8" id="KW-0963">Cytoplasm</keyword>
<accession>A0ABZ3EE05</accession>
<dbReference type="InterPro" id="IPR023953">
    <property type="entry name" value="IsdG"/>
</dbReference>
<comment type="subcellular location">
    <subcellularLocation>
        <location evidence="8">Cytoplasm</location>
    </subcellularLocation>
</comment>
<keyword evidence="11" id="KW-1185">Reference proteome</keyword>